<protein>
    <submittedName>
        <fullName evidence="2">Uncharacterized protein</fullName>
    </submittedName>
</protein>
<feature type="compositionally biased region" description="Basic and acidic residues" evidence="1">
    <location>
        <begin position="46"/>
        <end position="56"/>
    </location>
</feature>
<accession>A0ABD2KKX2</accession>
<feature type="compositionally biased region" description="Basic and acidic residues" evidence="1">
    <location>
        <begin position="71"/>
        <end position="81"/>
    </location>
</feature>
<feature type="region of interest" description="Disordered" evidence="1">
    <location>
        <begin position="1"/>
        <end position="82"/>
    </location>
</feature>
<keyword evidence="3" id="KW-1185">Reference proteome</keyword>
<dbReference type="EMBL" id="JBICCN010000015">
    <property type="protein sequence ID" value="KAL3103089.1"/>
    <property type="molecule type" value="Genomic_DNA"/>
</dbReference>
<reference evidence="2 3" key="1">
    <citation type="submission" date="2024-10" db="EMBL/GenBank/DDBJ databases">
        <authorList>
            <person name="Kim D."/>
        </authorList>
    </citation>
    <scope>NUCLEOTIDE SEQUENCE [LARGE SCALE GENOMIC DNA]</scope>
    <source>
        <strain evidence="2">Taebaek</strain>
    </source>
</reference>
<comment type="caution">
    <text evidence="2">The sequence shown here is derived from an EMBL/GenBank/DDBJ whole genome shotgun (WGS) entry which is preliminary data.</text>
</comment>
<gene>
    <name evidence="2" type="ORF">niasHS_002275</name>
</gene>
<dbReference type="AlphaFoldDB" id="A0ABD2KKX2"/>
<sequence length="103" mass="11464">MGQASDDDMHGYSFVVPLTGSQRKRTLLSSQKAGKRKKERAKRRKADLDRKYEQSLKDASTYGPKATKAPKQTEGEGKQWEGHNVGRMAKLGGLNPLHCPLKP</sequence>
<evidence type="ECO:0000313" key="3">
    <source>
        <dbReference type="Proteomes" id="UP001620645"/>
    </source>
</evidence>
<name>A0ABD2KKX2_HETSC</name>
<dbReference type="Proteomes" id="UP001620645">
    <property type="component" value="Unassembled WGS sequence"/>
</dbReference>
<evidence type="ECO:0000256" key="1">
    <source>
        <dbReference type="SAM" id="MobiDB-lite"/>
    </source>
</evidence>
<evidence type="ECO:0000313" key="2">
    <source>
        <dbReference type="EMBL" id="KAL3103089.1"/>
    </source>
</evidence>
<proteinExistence type="predicted"/>
<feature type="compositionally biased region" description="Basic residues" evidence="1">
    <location>
        <begin position="33"/>
        <end position="45"/>
    </location>
</feature>
<organism evidence="2 3">
    <name type="scientific">Heterodera schachtii</name>
    <name type="common">Sugarbeet cyst nematode worm</name>
    <name type="synonym">Tylenchus schachtii</name>
    <dbReference type="NCBI Taxonomy" id="97005"/>
    <lineage>
        <taxon>Eukaryota</taxon>
        <taxon>Metazoa</taxon>
        <taxon>Ecdysozoa</taxon>
        <taxon>Nematoda</taxon>
        <taxon>Chromadorea</taxon>
        <taxon>Rhabditida</taxon>
        <taxon>Tylenchina</taxon>
        <taxon>Tylenchomorpha</taxon>
        <taxon>Tylenchoidea</taxon>
        <taxon>Heteroderidae</taxon>
        <taxon>Heteroderinae</taxon>
        <taxon>Heterodera</taxon>
    </lineage>
</organism>